<sequence length="308" mass="36073">MKKFNMKKFTFLLIMVNVFFFIALSVYSTPKAANSDNNKIEERDTYLNIIVTNKLIFSMTKEIVKNKHNIEYMFKNEDEAQKFTFSQDSLDNISSMDFFLYMGSGAEPWINDFINGLKKGKVGVINLSRGTRTLNYSKPKVINNNEVKVNPYYWLSPDDYKISLYNIKSAIQDRDPKNREYYEDNYEVLIQKIDKEVEGLKQEQKILNEYNIYLLGDNLEYLMKSLGIEYSKIPLGEEPQEYIKTFGELKGSKKLIIYDDIKAMEDIKKYVVGLNVKELNIKIPNYSDDYLSYINNIKEQLKALDSSK</sequence>
<keyword evidence="6" id="KW-1185">Reference proteome</keyword>
<dbReference type="InterPro" id="IPR050492">
    <property type="entry name" value="Bact_metal-bind_prot9"/>
</dbReference>
<dbReference type="AlphaFoldDB" id="A0A919RZ73"/>
<dbReference type="SUPFAM" id="SSF53807">
    <property type="entry name" value="Helical backbone' metal receptor"/>
    <property type="match status" value="1"/>
</dbReference>
<dbReference type="EMBL" id="BOPZ01000014">
    <property type="protein sequence ID" value="GIM29172.1"/>
    <property type="molecule type" value="Genomic_DNA"/>
</dbReference>
<keyword evidence="2" id="KW-0813">Transport</keyword>
<dbReference type="RefSeq" id="WP_212903878.1">
    <property type="nucleotide sequence ID" value="NZ_BOPZ01000014.1"/>
</dbReference>
<gene>
    <name evidence="5" type="ORF">CPJCM30710_18380</name>
</gene>
<dbReference type="GO" id="GO:0046872">
    <property type="term" value="F:metal ion binding"/>
    <property type="evidence" value="ECO:0007669"/>
    <property type="project" value="UniProtKB-KW"/>
</dbReference>
<comment type="subcellular location">
    <subcellularLocation>
        <location evidence="1">Cell envelope</location>
    </subcellularLocation>
</comment>
<dbReference type="Gene3D" id="3.40.50.1980">
    <property type="entry name" value="Nitrogenase molybdenum iron protein domain"/>
    <property type="match status" value="1"/>
</dbReference>
<dbReference type="PANTHER" id="PTHR42953">
    <property type="entry name" value="HIGH-AFFINITY ZINC UPTAKE SYSTEM PROTEIN ZNUA-RELATED"/>
    <property type="match status" value="1"/>
</dbReference>
<dbReference type="InterPro" id="IPR006127">
    <property type="entry name" value="ZnuA-like"/>
</dbReference>
<dbReference type="GO" id="GO:0030313">
    <property type="term" value="C:cell envelope"/>
    <property type="evidence" value="ECO:0007669"/>
    <property type="project" value="UniProtKB-SubCell"/>
</dbReference>
<evidence type="ECO:0000256" key="3">
    <source>
        <dbReference type="ARBA" id="ARBA00022723"/>
    </source>
</evidence>
<name>A0A919RZ73_9CLOT</name>
<dbReference type="GO" id="GO:0030001">
    <property type="term" value="P:metal ion transport"/>
    <property type="evidence" value="ECO:0007669"/>
    <property type="project" value="InterPro"/>
</dbReference>
<dbReference type="Proteomes" id="UP000679179">
    <property type="component" value="Unassembled WGS sequence"/>
</dbReference>
<evidence type="ECO:0000256" key="2">
    <source>
        <dbReference type="ARBA" id="ARBA00022448"/>
    </source>
</evidence>
<comment type="caution">
    <text evidence="5">The sequence shown here is derived from an EMBL/GenBank/DDBJ whole genome shotgun (WGS) entry which is preliminary data.</text>
</comment>
<proteinExistence type="predicted"/>
<dbReference type="PANTHER" id="PTHR42953:SF1">
    <property type="entry name" value="METAL-BINDING PROTEIN HI_0362-RELATED"/>
    <property type="match status" value="1"/>
</dbReference>
<protein>
    <submittedName>
        <fullName evidence="5">Manganese ABC transporter substrate-binding protein</fullName>
    </submittedName>
</protein>
<evidence type="ECO:0000313" key="5">
    <source>
        <dbReference type="EMBL" id="GIM29172.1"/>
    </source>
</evidence>
<dbReference type="Pfam" id="PF01297">
    <property type="entry name" value="ZnuA"/>
    <property type="match status" value="1"/>
</dbReference>
<keyword evidence="3" id="KW-0479">Metal-binding</keyword>
<reference evidence="5" key="1">
    <citation type="submission" date="2021-03" db="EMBL/GenBank/DDBJ databases">
        <title>Taxonomic study of Clostridium polyendosporum from meadow-gley soil under rice.</title>
        <authorList>
            <person name="Kobayashi H."/>
            <person name="Tanizawa Y."/>
            <person name="Yagura M."/>
        </authorList>
    </citation>
    <scope>NUCLEOTIDE SEQUENCE</scope>
    <source>
        <strain evidence="5">JCM 30710</strain>
    </source>
</reference>
<evidence type="ECO:0000256" key="4">
    <source>
        <dbReference type="ARBA" id="ARBA00022729"/>
    </source>
</evidence>
<accession>A0A919RZ73</accession>
<keyword evidence="4" id="KW-0732">Signal</keyword>
<evidence type="ECO:0000313" key="6">
    <source>
        <dbReference type="Proteomes" id="UP000679179"/>
    </source>
</evidence>
<evidence type="ECO:0000256" key="1">
    <source>
        <dbReference type="ARBA" id="ARBA00004196"/>
    </source>
</evidence>
<organism evidence="5 6">
    <name type="scientific">Clostridium polyendosporum</name>
    <dbReference type="NCBI Taxonomy" id="69208"/>
    <lineage>
        <taxon>Bacteria</taxon>
        <taxon>Bacillati</taxon>
        <taxon>Bacillota</taxon>
        <taxon>Clostridia</taxon>
        <taxon>Eubacteriales</taxon>
        <taxon>Clostridiaceae</taxon>
        <taxon>Clostridium</taxon>
    </lineage>
</organism>